<gene>
    <name evidence="3" type="ORF">TrLO_g13927</name>
</gene>
<dbReference type="Gene3D" id="3.40.630.30">
    <property type="match status" value="1"/>
</dbReference>
<accession>A0A9W7CF92</accession>
<evidence type="ECO:0000256" key="1">
    <source>
        <dbReference type="SAM" id="Phobius"/>
    </source>
</evidence>
<proteinExistence type="predicted"/>
<evidence type="ECO:0000313" key="4">
    <source>
        <dbReference type="Proteomes" id="UP001165122"/>
    </source>
</evidence>
<dbReference type="SUPFAM" id="SSF55729">
    <property type="entry name" value="Acyl-CoA N-acyltransferases (Nat)"/>
    <property type="match status" value="1"/>
</dbReference>
<dbReference type="InterPro" id="IPR000182">
    <property type="entry name" value="GNAT_dom"/>
</dbReference>
<dbReference type="InterPro" id="IPR029058">
    <property type="entry name" value="AB_hydrolase_fold"/>
</dbReference>
<keyword evidence="1" id="KW-0472">Membrane</keyword>
<dbReference type="PANTHER" id="PTHR43798">
    <property type="entry name" value="MONOACYLGLYCEROL LIPASE"/>
    <property type="match status" value="1"/>
</dbReference>
<keyword evidence="1" id="KW-0812">Transmembrane</keyword>
<dbReference type="SUPFAM" id="SSF53474">
    <property type="entry name" value="alpha/beta-Hydrolases"/>
    <property type="match status" value="1"/>
</dbReference>
<sequence length="563" mass="63095">MDVSIVAVSIGPDSDSNLNATITTDSDSNLNFTITTDSDSNLNAIIILKKLCVVANEVIKSGSGIGFTTPFNDPSSITSDIYKFFHNVASDPNKVLLVASDPTTNQPLASLTLTHNALNPRGEAKRHRCSLTCFFVSPHFQSKGLGCLLLSHAESSARQISPLITYITLDARSTQKAALSCYRRSGYTHWGTMPNYATTRQDTIHDGIFLHKRIRDQTLPYTTNFTSHLTKPAVNIFWDPDFPTIDPSKETLVFVHGFPDTRKTWNAMSEYFKNLNYNVLVPHLPGYSPVWQGSLPNSMQPYSIASLEEELFLYINRRTSEPIHLVAHDWGAVISQQFAITHPETLLSLTCLAIPFDLVSNMIKHNPTQMVSSSYMIPFQLPHPLPEITLINRGGIERLFKKWSPLWSERERSAYAKSVRDELANRSSITSALHYYRANIGMASTIMRFLLLLLTPIVPLLNFSIFGSLLKFIPNSLLSAIPTHELKLSNVQASSRPKILQLAGATDGCVQSVMFKLQKSNDDANYMIIENAGHWLHLEQPDKVHRVIEAHVRQFSSKRKKKN</sequence>
<dbReference type="GO" id="GO:0047372">
    <property type="term" value="F:monoacylglycerol lipase activity"/>
    <property type="evidence" value="ECO:0007669"/>
    <property type="project" value="TreeGrafter"/>
</dbReference>
<reference evidence="4" key="1">
    <citation type="journal article" date="2023" name="Commun. Biol.">
        <title>Genome analysis of Parmales, the sister group of diatoms, reveals the evolutionary specialization of diatoms from phago-mixotrophs to photoautotrophs.</title>
        <authorList>
            <person name="Ban H."/>
            <person name="Sato S."/>
            <person name="Yoshikawa S."/>
            <person name="Yamada K."/>
            <person name="Nakamura Y."/>
            <person name="Ichinomiya M."/>
            <person name="Sato N."/>
            <person name="Blanc-Mathieu R."/>
            <person name="Endo H."/>
            <person name="Kuwata A."/>
            <person name="Ogata H."/>
        </authorList>
    </citation>
    <scope>NUCLEOTIDE SEQUENCE [LARGE SCALE GENOMIC DNA]</scope>
    <source>
        <strain evidence="4">NIES 3700</strain>
    </source>
</reference>
<name>A0A9W7CF92_9STRA</name>
<dbReference type="InterPro" id="IPR000073">
    <property type="entry name" value="AB_hydrolase_1"/>
</dbReference>
<dbReference type="OrthoDB" id="408373at2759"/>
<dbReference type="CDD" id="cd04301">
    <property type="entry name" value="NAT_SF"/>
    <property type="match status" value="1"/>
</dbReference>
<evidence type="ECO:0000259" key="2">
    <source>
        <dbReference type="PROSITE" id="PS51186"/>
    </source>
</evidence>
<dbReference type="Pfam" id="PF12697">
    <property type="entry name" value="Abhydrolase_6"/>
    <property type="match status" value="1"/>
</dbReference>
<protein>
    <recommendedName>
        <fullName evidence="2">N-acetyltransferase domain-containing protein</fullName>
    </recommendedName>
</protein>
<dbReference type="PROSITE" id="PS51186">
    <property type="entry name" value="GNAT"/>
    <property type="match status" value="1"/>
</dbReference>
<dbReference type="PRINTS" id="PR00412">
    <property type="entry name" value="EPOXHYDRLASE"/>
</dbReference>
<dbReference type="Pfam" id="PF00583">
    <property type="entry name" value="Acetyltransf_1"/>
    <property type="match status" value="1"/>
</dbReference>
<dbReference type="Gene3D" id="3.40.50.1820">
    <property type="entry name" value="alpha/beta hydrolase"/>
    <property type="match status" value="2"/>
</dbReference>
<dbReference type="GO" id="GO:0016020">
    <property type="term" value="C:membrane"/>
    <property type="evidence" value="ECO:0007669"/>
    <property type="project" value="TreeGrafter"/>
</dbReference>
<keyword evidence="4" id="KW-1185">Reference proteome</keyword>
<comment type="caution">
    <text evidence="3">The sequence shown here is derived from an EMBL/GenBank/DDBJ whole genome shotgun (WGS) entry which is preliminary data.</text>
</comment>
<feature type="domain" description="N-acetyltransferase" evidence="2">
    <location>
        <begin position="46"/>
        <end position="215"/>
    </location>
</feature>
<evidence type="ECO:0000313" key="3">
    <source>
        <dbReference type="EMBL" id="GMI04693.1"/>
    </source>
</evidence>
<dbReference type="AlphaFoldDB" id="A0A9W7CF92"/>
<dbReference type="InterPro" id="IPR016181">
    <property type="entry name" value="Acyl_CoA_acyltransferase"/>
</dbReference>
<dbReference type="InterPro" id="IPR050266">
    <property type="entry name" value="AB_hydrolase_sf"/>
</dbReference>
<dbReference type="InterPro" id="IPR000639">
    <property type="entry name" value="Epox_hydrolase-like"/>
</dbReference>
<keyword evidence="1" id="KW-1133">Transmembrane helix</keyword>
<dbReference type="GO" id="GO:0046464">
    <property type="term" value="P:acylglycerol catabolic process"/>
    <property type="evidence" value="ECO:0007669"/>
    <property type="project" value="TreeGrafter"/>
</dbReference>
<dbReference type="Proteomes" id="UP001165122">
    <property type="component" value="Unassembled WGS sequence"/>
</dbReference>
<dbReference type="GO" id="GO:0016747">
    <property type="term" value="F:acyltransferase activity, transferring groups other than amino-acyl groups"/>
    <property type="evidence" value="ECO:0007669"/>
    <property type="project" value="InterPro"/>
</dbReference>
<dbReference type="EMBL" id="BRXW01000077">
    <property type="protein sequence ID" value="GMI04693.1"/>
    <property type="molecule type" value="Genomic_DNA"/>
</dbReference>
<dbReference type="PANTHER" id="PTHR43798:SF33">
    <property type="entry name" value="HYDROLASE, PUTATIVE (AFU_ORTHOLOGUE AFUA_2G14860)-RELATED"/>
    <property type="match status" value="1"/>
</dbReference>
<organism evidence="3 4">
    <name type="scientific">Triparma laevis f. longispina</name>
    <dbReference type="NCBI Taxonomy" id="1714387"/>
    <lineage>
        <taxon>Eukaryota</taxon>
        <taxon>Sar</taxon>
        <taxon>Stramenopiles</taxon>
        <taxon>Ochrophyta</taxon>
        <taxon>Bolidophyceae</taxon>
        <taxon>Parmales</taxon>
        <taxon>Triparmaceae</taxon>
        <taxon>Triparma</taxon>
    </lineage>
</organism>
<feature type="transmembrane region" description="Helical" evidence="1">
    <location>
        <begin position="449"/>
        <end position="470"/>
    </location>
</feature>